<dbReference type="AlphaFoldDB" id="A0A5K7XMK0"/>
<accession>A0A5K7XMK0</accession>
<reference evidence="2" key="1">
    <citation type="submission" date="2019-10" db="EMBL/GenBank/DDBJ databases">
        <title>Lacipirellula parvula gen. nov., sp. nov., representing a lineage of planctomycetes widespread in freshwater anoxic habitats, and description of the family Lacipirellulaceae.</title>
        <authorList>
            <person name="Dedysh S.N."/>
            <person name="Kulichevskaya I.S."/>
            <person name="Beletsky A.V."/>
            <person name="Rakitin A.L."/>
            <person name="Mardanov A.V."/>
            <person name="Ivanova A.A."/>
            <person name="Saltykova V.X."/>
            <person name="Rijpstra W.I.C."/>
            <person name="Sinninghe Damste J.S."/>
            <person name="Ravin N.V."/>
        </authorList>
    </citation>
    <scope>NUCLEOTIDE SEQUENCE [LARGE SCALE GENOMIC DNA]</scope>
    <source>
        <strain evidence="2">PX69</strain>
    </source>
</reference>
<protein>
    <submittedName>
        <fullName evidence="1">Uncharacterized protein</fullName>
    </submittedName>
</protein>
<dbReference type="KEGG" id="lpav:PLANPX_3901"/>
<dbReference type="Proteomes" id="UP000326837">
    <property type="component" value="Chromosome"/>
</dbReference>
<sequence>MTSRRVKPAWLILIVALFTCGPHRLNGAGAPNDKKMLTDKTFKELAEQIKPVENKGELARFRKISQEVSQIEIASKQQDPAAWSQQRTQKLRLWLRLIDAVNQSIDPEWDPKDSPELNVMPPPDSQSFSGVDPSAIEDPKLRKQYEEAILANSEKAERHILQRELQKSGEVLRSKISKYASANFTDIAGEREGIKRSVEEEIKDATLRKQLMKLLVSPTEGKQ</sequence>
<evidence type="ECO:0000313" key="1">
    <source>
        <dbReference type="EMBL" id="BBO34289.1"/>
    </source>
</evidence>
<gene>
    <name evidence="1" type="ORF">PLANPX_3901</name>
</gene>
<proteinExistence type="predicted"/>
<dbReference type="EMBL" id="AP021861">
    <property type="protein sequence ID" value="BBO34289.1"/>
    <property type="molecule type" value="Genomic_DNA"/>
</dbReference>
<keyword evidence="2" id="KW-1185">Reference proteome</keyword>
<name>A0A5K7XMK0_9BACT</name>
<evidence type="ECO:0000313" key="2">
    <source>
        <dbReference type="Proteomes" id="UP000326837"/>
    </source>
</evidence>
<organism evidence="1 2">
    <name type="scientific">Lacipirellula parvula</name>
    <dbReference type="NCBI Taxonomy" id="2650471"/>
    <lineage>
        <taxon>Bacteria</taxon>
        <taxon>Pseudomonadati</taxon>
        <taxon>Planctomycetota</taxon>
        <taxon>Planctomycetia</taxon>
        <taxon>Pirellulales</taxon>
        <taxon>Lacipirellulaceae</taxon>
        <taxon>Lacipirellula</taxon>
    </lineage>
</organism>